<dbReference type="InterPro" id="IPR002048">
    <property type="entry name" value="EF_hand_dom"/>
</dbReference>
<dbReference type="AlphaFoldDB" id="A0A5J5EQ70"/>
<evidence type="ECO:0000259" key="9">
    <source>
        <dbReference type="PROSITE" id="PS50135"/>
    </source>
</evidence>
<keyword evidence="8" id="KW-0472">Membrane</keyword>
<feature type="domain" description="EF-hand" evidence="10">
    <location>
        <begin position="353"/>
        <end position="388"/>
    </location>
</feature>
<dbReference type="GO" id="GO:0005829">
    <property type="term" value="C:cytosol"/>
    <property type="evidence" value="ECO:0007669"/>
    <property type="project" value="TreeGrafter"/>
</dbReference>
<dbReference type="InParanoid" id="A0A5J5EQ70"/>
<feature type="region of interest" description="Disordered" evidence="7">
    <location>
        <begin position="435"/>
        <end position="459"/>
    </location>
</feature>
<dbReference type="InterPro" id="IPR028846">
    <property type="entry name" value="Recoverin"/>
</dbReference>
<feature type="domain" description="EF-hand" evidence="10">
    <location>
        <begin position="316"/>
        <end position="351"/>
    </location>
</feature>
<reference evidence="11 12" key="1">
    <citation type="submission" date="2019-09" db="EMBL/GenBank/DDBJ databases">
        <title>Draft genome of the ectomycorrhizal ascomycete Sphaerosporella brunnea.</title>
        <authorList>
            <consortium name="DOE Joint Genome Institute"/>
            <person name="Benucci G.M."/>
            <person name="Marozzi G."/>
            <person name="Antonielli L."/>
            <person name="Sanchez S."/>
            <person name="Marco P."/>
            <person name="Wang X."/>
            <person name="Falini L.B."/>
            <person name="Barry K."/>
            <person name="Haridas S."/>
            <person name="Lipzen A."/>
            <person name="Labutti K."/>
            <person name="Grigoriev I.V."/>
            <person name="Murat C."/>
            <person name="Martin F."/>
            <person name="Albertini E."/>
            <person name="Donnini D."/>
            <person name="Bonito G."/>
        </authorList>
    </citation>
    <scope>NUCLEOTIDE SEQUENCE [LARGE SCALE GENOMIC DNA]</scope>
    <source>
        <strain evidence="11 12">Sb_GMNB300</strain>
    </source>
</reference>
<dbReference type="PROSITE" id="PS50222">
    <property type="entry name" value="EF_HAND_2"/>
    <property type="match status" value="2"/>
</dbReference>
<dbReference type="PANTHER" id="PTHR23055:SF187">
    <property type="entry name" value="EF HAND DOMAIN PROTEIN (AFU_ORTHOLOGUE AFUA_6G07310)"/>
    <property type="match status" value="1"/>
</dbReference>
<dbReference type="PROSITE" id="PS01357">
    <property type="entry name" value="ZF_ZZ_1"/>
    <property type="match status" value="1"/>
</dbReference>
<keyword evidence="2" id="KW-0677">Repeat</keyword>
<keyword evidence="5" id="KW-0106">Calcium</keyword>
<keyword evidence="8" id="KW-0812">Transmembrane</keyword>
<dbReference type="GO" id="GO:0016020">
    <property type="term" value="C:membrane"/>
    <property type="evidence" value="ECO:0007669"/>
    <property type="project" value="TreeGrafter"/>
</dbReference>
<dbReference type="InterPro" id="IPR043145">
    <property type="entry name" value="Znf_ZZ_sf"/>
</dbReference>
<dbReference type="OrthoDB" id="2122982at2759"/>
<dbReference type="CDD" id="cd02340">
    <property type="entry name" value="ZZ_NBR1_like"/>
    <property type="match status" value="1"/>
</dbReference>
<evidence type="ECO:0008006" key="13">
    <source>
        <dbReference type="Google" id="ProtNLM"/>
    </source>
</evidence>
<feature type="compositionally biased region" description="Basic and acidic residues" evidence="7">
    <location>
        <begin position="567"/>
        <end position="589"/>
    </location>
</feature>
<evidence type="ECO:0000259" key="10">
    <source>
        <dbReference type="PROSITE" id="PS50222"/>
    </source>
</evidence>
<dbReference type="EMBL" id="VXIS01000171">
    <property type="protein sequence ID" value="KAA8899175.1"/>
    <property type="molecule type" value="Genomic_DNA"/>
</dbReference>
<evidence type="ECO:0000256" key="1">
    <source>
        <dbReference type="ARBA" id="ARBA00022723"/>
    </source>
</evidence>
<evidence type="ECO:0000313" key="12">
    <source>
        <dbReference type="Proteomes" id="UP000326924"/>
    </source>
</evidence>
<evidence type="ECO:0000256" key="5">
    <source>
        <dbReference type="ARBA" id="ARBA00022837"/>
    </source>
</evidence>
<dbReference type="Pfam" id="PF00569">
    <property type="entry name" value="ZZ"/>
    <property type="match status" value="1"/>
</dbReference>
<feature type="transmembrane region" description="Helical" evidence="8">
    <location>
        <begin position="12"/>
        <end position="31"/>
    </location>
</feature>
<keyword evidence="8" id="KW-1133">Transmembrane helix</keyword>
<evidence type="ECO:0000256" key="7">
    <source>
        <dbReference type="SAM" id="MobiDB-lite"/>
    </source>
</evidence>
<keyword evidence="12" id="KW-1185">Reference proteome</keyword>
<feature type="compositionally biased region" description="Basic and acidic residues" evidence="7">
    <location>
        <begin position="124"/>
        <end position="135"/>
    </location>
</feature>
<feature type="domain" description="ZZ-type" evidence="9">
    <location>
        <begin position="175"/>
        <end position="228"/>
    </location>
</feature>
<dbReference type="PANTHER" id="PTHR23055">
    <property type="entry name" value="CALCIUM BINDING PROTEINS"/>
    <property type="match status" value="1"/>
</dbReference>
<dbReference type="SMART" id="SM00054">
    <property type="entry name" value="EFh"/>
    <property type="match status" value="2"/>
</dbReference>
<dbReference type="SUPFAM" id="SSF57850">
    <property type="entry name" value="RING/U-box"/>
    <property type="match status" value="1"/>
</dbReference>
<feature type="region of interest" description="Disordered" evidence="7">
    <location>
        <begin position="103"/>
        <end position="140"/>
    </location>
</feature>
<organism evidence="11 12">
    <name type="scientific">Sphaerosporella brunnea</name>
    <dbReference type="NCBI Taxonomy" id="1250544"/>
    <lineage>
        <taxon>Eukaryota</taxon>
        <taxon>Fungi</taxon>
        <taxon>Dikarya</taxon>
        <taxon>Ascomycota</taxon>
        <taxon>Pezizomycotina</taxon>
        <taxon>Pezizomycetes</taxon>
        <taxon>Pezizales</taxon>
        <taxon>Pyronemataceae</taxon>
        <taxon>Sphaerosporella</taxon>
    </lineage>
</organism>
<dbReference type="InterPro" id="IPR018247">
    <property type="entry name" value="EF_Hand_1_Ca_BS"/>
</dbReference>
<name>A0A5J5EQ70_9PEZI</name>
<keyword evidence="4" id="KW-0862">Zinc</keyword>
<proteinExistence type="predicted"/>
<dbReference type="Proteomes" id="UP000326924">
    <property type="component" value="Unassembled WGS sequence"/>
</dbReference>
<dbReference type="PROSITE" id="PS00018">
    <property type="entry name" value="EF_HAND_1"/>
    <property type="match status" value="2"/>
</dbReference>
<dbReference type="SUPFAM" id="SSF47473">
    <property type="entry name" value="EF-hand"/>
    <property type="match status" value="1"/>
</dbReference>
<evidence type="ECO:0000256" key="8">
    <source>
        <dbReference type="SAM" id="Phobius"/>
    </source>
</evidence>
<feature type="compositionally biased region" description="Low complexity" evidence="7">
    <location>
        <begin position="109"/>
        <end position="123"/>
    </location>
</feature>
<dbReference type="Gene3D" id="1.10.238.10">
    <property type="entry name" value="EF-hand"/>
    <property type="match status" value="1"/>
</dbReference>
<evidence type="ECO:0000256" key="3">
    <source>
        <dbReference type="ARBA" id="ARBA00022771"/>
    </source>
</evidence>
<feature type="region of interest" description="Disordered" evidence="7">
    <location>
        <begin position="34"/>
        <end position="75"/>
    </location>
</feature>
<dbReference type="Gene3D" id="3.30.60.90">
    <property type="match status" value="1"/>
</dbReference>
<evidence type="ECO:0000256" key="6">
    <source>
        <dbReference type="PROSITE-ProRule" id="PRU00228"/>
    </source>
</evidence>
<evidence type="ECO:0000256" key="2">
    <source>
        <dbReference type="ARBA" id="ARBA00022737"/>
    </source>
</evidence>
<gene>
    <name evidence="11" type="ORF">FN846DRAFT_909736</name>
</gene>
<dbReference type="CDD" id="cd00051">
    <property type="entry name" value="EFh"/>
    <property type="match status" value="1"/>
</dbReference>
<dbReference type="GO" id="GO:0005509">
    <property type="term" value="F:calcium ion binding"/>
    <property type="evidence" value="ECO:0007669"/>
    <property type="project" value="InterPro"/>
</dbReference>
<comment type="caution">
    <text evidence="11">The sequence shown here is derived from an EMBL/GenBank/DDBJ whole genome shotgun (WGS) entry which is preliminary data.</text>
</comment>
<dbReference type="InterPro" id="IPR000433">
    <property type="entry name" value="Znf_ZZ"/>
</dbReference>
<feature type="region of interest" description="Disordered" evidence="7">
    <location>
        <begin position="549"/>
        <end position="646"/>
    </location>
</feature>
<keyword evidence="3 6" id="KW-0863">Zinc-finger</keyword>
<evidence type="ECO:0000256" key="4">
    <source>
        <dbReference type="ARBA" id="ARBA00022833"/>
    </source>
</evidence>
<sequence length="661" mass="74135">MSSRQTTLQRYYPLLLAGGAAIAIGLAYRSYHSRRHSQPRLHRSNATRRARSSQARRHQQQQRTNPEPEPGGVLTDDQLLETLNHAAAVSRGLNIPESAAEALTETGHAAQQARGARARAGSADGREGRAGRRSSDAGSEFSFAAETKENSDNQNLLTLLYTIAQDQAQRESYVHRGVTCNNCQIIPIRGIRYRCANCLDYDLCEVCEALDAAHPKTHLFYKIRIPAPFIGNPRHAQVPCYPGKPHMMVPSLSAEAIRQLGEATKFEQAELEALYEQFKVLAASEYNDTKFGIHGAISRDTFDKCFIPNTHLHPPTPNLIYDRMFHFYDSNGDGLIDFEEFAIGVSFTSSKGRTPEKLKRIFQGYDLNNDGYVERKDFLRMFKSFYSLSKVLVRDIVASLGDELYEQGHMDQALNGRQPISAIFTSSIPNAGRSFEKPDLANEMDDDSDSPVVLPSSKDHLDEDDAEAISRWEEENEEYSRDKFFEKARKAEFWGLMSHDEDMMLPDDERDVGNEVLFHMATRGINELLDILFKEKETLALAARLAYPNQKKESETAPASDTNSKAGELDGDKATETTPEKPNEAEAKKAPVPQEPGKDEKTKPEDLEKTKESDTKASIREEVKKRGGEGRLSYEEFEGIMNGPDSDKLEFVGMWSDLASF</sequence>
<dbReference type="SMART" id="SM00291">
    <property type="entry name" value="ZnF_ZZ"/>
    <property type="match status" value="1"/>
</dbReference>
<feature type="compositionally biased region" description="Basic residues" evidence="7">
    <location>
        <begin position="34"/>
        <end position="60"/>
    </location>
</feature>
<accession>A0A5J5EQ70</accession>
<dbReference type="Pfam" id="PF13499">
    <property type="entry name" value="EF-hand_7"/>
    <property type="match status" value="1"/>
</dbReference>
<dbReference type="PROSITE" id="PS50135">
    <property type="entry name" value="ZF_ZZ_2"/>
    <property type="match status" value="1"/>
</dbReference>
<dbReference type="InterPro" id="IPR011992">
    <property type="entry name" value="EF-hand-dom_pair"/>
</dbReference>
<protein>
    <recommendedName>
        <fullName evidence="13">EF hand domain-containing protein</fullName>
    </recommendedName>
</protein>
<dbReference type="GO" id="GO:0008270">
    <property type="term" value="F:zinc ion binding"/>
    <property type="evidence" value="ECO:0007669"/>
    <property type="project" value="UniProtKB-KW"/>
</dbReference>
<keyword evidence="1" id="KW-0479">Metal-binding</keyword>
<feature type="compositionally biased region" description="Basic and acidic residues" evidence="7">
    <location>
        <begin position="596"/>
        <end position="634"/>
    </location>
</feature>
<evidence type="ECO:0000313" key="11">
    <source>
        <dbReference type="EMBL" id="KAA8899175.1"/>
    </source>
</evidence>